<dbReference type="Proteomes" id="UP000555103">
    <property type="component" value="Unassembled WGS sequence"/>
</dbReference>
<sequence length="198" mass="22604">MRNILFLLLILFSLQIYSQEEIQVQATDIMVKPGRGKCIVYFARRETAALLAKFSVYDGDLFLGKLGAKKYFVYECDPGEHVFIAKGENTFYVDANLEEGKIYVIDMKIKTGIISARVGLVALDSSNKKYEKEKRKFIEFINKKEGELLLGEDIKETDDTNEEDISSADSMSNRLKKFHEMKQKGKKITAISPSMNFD</sequence>
<accession>A0A840CPC8</accession>
<protein>
    <recommendedName>
        <fullName evidence="3">DUF2846 domain-containing protein</fullName>
    </recommendedName>
</protein>
<proteinExistence type="predicted"/>
<dbReference type="RefSeq" id="WP_183306347.1">
    <property type="nucleotide sequence ID" value="NZ_JACIEP010000004.1"/>
</dbReference>
<name>A0A840CPC8_9BACT</name>
<dbReference type="AlphaFoldDB" id="A0A840CPC8"/>
<evidence type="ECO:0000313" key="2">
    <source>
        <dbReference type="Proteomes" id="UP000555103"/>
    </source>
</evidence>
<gene>
    <name evidence="1" type="ORF">GGR21_001297</name>
</gene>
<evidence type="ECO:0000313" key="1">
    <source>
        <dbReference type="EMBL" id="MBB4035404.1"/>
    </source>
</evidence>
<reference evidence="1 2" key="1">
    <citation type="submission" date="2020-08" db="EMBL/GenBank/DDBJ databases">
        <title>Genomic Encyclopedia of Type Strains, Phase IV (KMG-IV): sequencing the most valuable type-strain genomes for metagenomic binning, comparative biology and taxonomic classification.</title>
        <authorList>
            <person name="Goeker M."/>
        </authorList>
    </citation>
    <scope>NUCLEOTIDE SEQUENCE [LARGE SCALE GENOMIC DNA]</scope>
    <source>
        <strain evidence="1 2">DSM 104969</strain>
    </source>
</reference>
<evidence type="ECO:0008006" key="3">
    <source>
        <dbReference type="Google" id="ProtNLM"/>
    </source>
</evidence>
<organism evidence="1 2">
    <name type="scientific">Dysgonomonas hofstadii</name>
    <dbReference type="NCBI Taxonomy" id="637886"/>
    <lineage>
        <taxon>Bacteria</taxon>
        <taxon>Pseudomonadati</taxon>
        <taxon>Bacteroidota</taxon>
        <taxon>Bacteroidia</taxon>
        <taxon>Bacteroidales</taxon>
        <taxon>Dysgonomonadaceae</taxon>
        <taxon>Dysgonomonas</taxon>
    </lineage>
</organism>
<comment type="caution">
    <text evidence="1">The sequence shown here is derived from an EMBL/GenBank/DDBJ whole genome shotgun (WGS) entry which is preliminary data.</text>
</comment>
<keyword evidence="2" id="KW-1185">Reference proteome</keyword>
<dbReference type="EMBL" id="JACIEP010000004">
    <property type="protein sequence ID" value="MBB4035404.1"/>
    <property type="molecule type" value="Genomic_DNA"/>
</dbReference>